<dbReference type="EnsemblMetazoa" id="CLYHEMT005230.1">
    <property type="protein sequence ID" value="CLYHEMP005230.1"/>
    <property type="gene ID" value="CLYHEMG005230"/>
</dbReference>
<dbReference type="PANTHER" id="PTHR13593:SF113">
    <property type="entry name" value="SI:DKEY-266F7.9"/>
    <property type="match status" value="1"/>
</dbReference>
<dbReference type="CDD" id="cd08616">
    <property type="entry name" value="PI-PLCXD1c"/>
    <property type="match status" value="1"/>
</dbReference>
<dbReference type="SUPFAM" id="SSF51695">
    <property type="entry name" value="PLC-like phosphodiesterases"/>
    <property type="match status" value="1"/>
</dbReference>
<proteinExistence type="predicted"/>
<sequence length="338" mass="38847">MLCCGGDTQTSVDSSDERWLDCVEETSNNSQWMTNLPKELTMLPITRLAIPGSHDSGAYYLDPKSPICPDESSVIKWAGKYGWGKKIIIRWSITQKSTITQQLNAGIRYFDMRIGYLDDRKDFFFVHGCYGYPISNLLEEMQHFLKSHPKEVLIVDFNHFYSFSDAIHDEFSALVLKYFKSLLYPCDKATSLEVSLNDMWESEKQIIARYTSSYVCDKECQFWSEKFIDTPWFNTDDIDKLITCLDGRFDTLTKGVLNIYQAILTPQTSTIIFHVTSSLEKHLAVPGNARVKTWLESVYNQKKMGVNIVICDFELLCGMVPYVLKLNDLLLTKVKGEK</sequence>
<dbReference type="InterPro" id="IPR017946">
    <property type="entry name" value="PLC-like_Pdiesterase_TIM-brl"/>
</dbReference>
<evidence type="ECO:0000313" key="2">
    <source>
        <dbReference type="Proteomes" id="UP000594262"/>
    </source>
</evidence>
<dbReference type="PANTHER" id="PTHR13593">
    <property type="match status" value="1"/>
</dbReference>
<dbReference type="RefSeq" id="XP_066930650.1">
    <property type="nucleotide sequence ID" value="XM_067074549.1"/>
</dbReference>
<dbReference type="GeneID" id="136818191"/>
<reference evidence="1" key="1">
    <citation type="submission" date="2021-01" db="UniProtKB">
        <authorList>
            <consortium name="EnsemblMetazoa"/>
        </authorList>
    </citation>
    <scope>IDENTIFICATION</scope>
</reference>
<dbReference type="InterPro" id="IPR051057">
    <property type="entry name" value="PI-PLC_domain"/>
</dbReference>
<evidence type="ECO:0000313" key="1">
    <source>
        <dbReference type="EnsemblMetazoa" id="CLYHEMP005230.1"/>
    </source>
</evidence>
<dbReference type="Gene3D" id="3.20.20.190">
    <property type="entry name" value="Phosphatidylinositol (PI) phosphodiesterase"/>
    <property type="match status" value="1"/>
</dbReference>
<dbReference type="InterPro" id="IPR042158">
    <property type="entry name" value="PLCXD1/2/3"/>
</dbReference>
<dbReference type="GO" id="GO:0006629">
    <property type="term" value="P:lipid metabolic process"/>
    <property type="evidence" value="ECO:0007669"/>
    <property type="project" value="InterPro"/>
</dbReference>
<name>A0A7M5WJP1_9CNID</name>
<organism evidence="1 2">
    <name type="scientific">Clytia hemisphaerica</name>
    <dbReference type="NCBI Taxonomy" id="252671"/>
    <lineage>
        <taxon>Eukaryota</taxon>
        <taxon>Metazoa</taxon>
        <taxon>Cnidaria</taxon>
        <taxon>Hydrozoa</taxon>
        <taxon>Hydroidolina</taxon>
        <taxon>Leptothecata</taxon>
        <taxon>Obeliida</taxon>
        <taxon>Clytiidae</taxon>
        <taxon>Clytia</taxon>
    </lineage>
</organism>
<accession>A0A7M5WJP1</accession>
<dbReference type="GO" id="GO:0008081">
    <property type="term" value="F:phosphoric diester hydrolase activity"/>
    <property type="evidence" value="ECO:0007669"/>
    <property type="project" value="InterPro"/>
</dbReference>
<dbReference type="AlphaFoldDB" id="A0A7M5WJP1"/>
<dbReference type="Proteomes" id="UP000594262">
    <property type="component" value="Unplaced"/>
</dbReference>
<dbReference type="OrthoDB" id="1046782at2759"/>
<keyword evidence="2" id="KW-1185">Reference proteome</keyword>
<protein>
    <submittedName>
        <fullName evidence="1">Uncharacterized protein</fullName>
    </submittedName>
</protein>